<reference evidence="2" key="2">
    <citation type="journal article" date="2015" name="Data Brief">
        <title>Shoot transcriptome of the giant reed, Arundo donax.</title>
        <authorList>
            <person name="Barrero R.A."/>
            <person name="Guerrero F.D."/>
            <person name="Moolhuijzen P."/>
            <person name="Goolsby J.A."/>
            <person name="Tidwell J."/>
            <person name="Bellgard S.E."/>
            <person name="Bellgard M.I."/>
        </authorList>
    </citation>
    <scope>NUCLEOTIDE SEQUENCE</scope>
    <source>
        <tissue evidence="2">Shoot tissue taken approximately 20 cm above the soil surface</tissue>
    </source>
</reference>
<sequence>MSVCKRRQTVCRTEHTWAVLMTSRRASILNLLALCDVDCVLALLIFPSYKVQLLLSHVKNVKHLSYRLQEHCPAGWMPHHVQ</sequence>
<keyword evidence="1" id="KW-0472">Membrane</keyword>
<feature type="transmembrane region" description="Helical" evidence="1">
    <location>
        <begin position="28"/>
        <end position="49"/>
    </location>
</feature>
<keyword evidence="1" id="KW-0812">Transmembrane</keyword>
<evidence type="ECO:0000256" key="1">
    <source>
        <dbReference type="SAM" id="Phobius"/>
    </source>
</evidence>
<proteinExistence type="predicted"/>
<name>A0A0A9A2L4_ARUDO</name>
<reference evidence="2" key="1">
    <citation type="submission" date="2014-09" db="EMBL/GenBank/DDBJ databases">
        <authorList>
            <person name="Magalhaes I.L.F."/>
            <person name="Oliveira U."/>
            <person name="Santos F.R."/>
            <person name="Vidigal T.H.D.A."/>
            <person name="Brescovit A.D."/>
            <person name="Santos A.J."/>
        </authorList>
    </citation>
    <scope>NUCLEOTIDE SEQUENCE</scope>
    <source>
        <tissue evidence="2">Shoot tissue taken approximately 20 cm above the soil surface</tissue>
    </source>
</reference>
<protein>
    <submittedName>
        <fullName evidence="2">Uncharacterized protein</fullName>
    </submittedName>
</protein>
<keyword evidence="1" id="KW-1133">Transmembrane helix</keyword>
<dbReference type="AlphaFoldDB" id="A0A0A9A2L4"/>
<organism evidence="2">
    <name type="scientific">Arundo donax</name>
    <name type="common">Giant reed</name>
    <name type="synonym">Donax arundinaceus</name>
    <dbReference type="NCBI Taxonomy" id="35708"/>
    <lineage>
        <taxon>Eukaryota</taxon>
        <taxon>Viridiplantae</taxon>
        <taxon>Streptophyta</taxon>
        <taxon>Embryophyta</taxon>
        <taxon>Tracheophyta</taxon>
        <taxon>Spermatophyta</taxon>
        <taxon>Magnoliopsida</taxon>
        <taxon>Liliopsida</taxon>
        <taxon>Poales</taxon>
        <taxon>Poaceae</taxon>
        <taxon>PACMAD clade</taxon>
        <taxon>Arundinoideae</taxon>
        <taxon>Arundineae</taxon>
        <taxon>Arundo</taxon>
    </lineage>
</organism>
<evidence type="ECO:0000313" key="2">
    <source>
        <dbReference type="EMBL" id="JAD41292.1"/>
    </source>
</evidence>
<dbReference type="EMBL" id="GBRH01256603">
    <property type="protein sequence ID" value="JAD41292.1"/>
    <property type="molecule type" value="Transcribed_RNA"/>
</dbReference>
<accession>A0A0A9A2L4</accession>